<feature type="region of interest" description="Disordered" evidence="4">
    <location>
        <begin position="425"/>
        <end position="450"/>
    </location>
</feature>
<protein>
    <recommendedName>
        <fullName evidence="9">Dedicator of cytokinesis protein 7</fullName>
    </recommendedName>
</protein>
<evidence type="ECO:0000259" key="5">
    <source>
        <dbReference type="PROSITE" id="PS51650"/>
    </source>
</evidence>
<feature type="compositionally biased region" description="Low complexity" evidence="4">
    <location>
        <begin position="428"/>
        <end position="447"/>
    </location>
</feature>
<dbReference type="InterPro" id="IPR043161">
    <property type="entry name" value="DOCK_C_lobe_A"/>
</dbReference>
<accession>A0A1D1W7U3</accession>
<dbReference type="InterPro" id="IPR037808">
    <property type="entry name" value="C2_Dock-C"/>
</dbReference>
<name>A0A1D1W7U3_RAMVA</name>
<organism evidence="7 8">
    <name type="scientific">Ramazzottius varieornatus</name>
    <name type="common">Water bear</name>
    <name type="synonym">Tardigrade</name>
    <dbReference type="NCBI Taxonomy" id="947166"/>
    <lineage>
        <taxon>Eukaryota</taxon>
        <taxon>Metazoa</taxon>
        <taxon>Ecdysozoa</taxon>
        <taxon>Tardigrada</taxon>
        <taxon>Eutardigrada</taxon>
        <taxon>Parachela</taxon>
        <taxon>Hypsibioidea</taxon>
        <taxon>Ramazzottiidae</taxon>
        <taxon>Ramazzottius</taxon>
    </lineage>
</organism>
<dbReference type="InterPro" id="IPR021816">
    <property type="entry name" value="DOCK_C/D_N"/>
</dbReference>
<dbReference type="GO" id="GO:0005085">
    <property type="term" value="F:guanyl-nucleotide exchange factor activity"/>
    <property type="evidence" value="ECO:0007669"/>
    <property type="project" value="UniProtKB-KW"/>
</dbReference>
<dbReference type="InterPro" id="IPR027007">
    <property type="entry name" value="C2_DOCK-type_domain"/>
</dbReference>
<dbReference type="CDD" id="cd08696">
    <property type="entry name" value="C2_Dock-C"/>
    <property type="match status" value="1"/>
</dbReference>
<dbReference type="InterPro" id="IPR016024">
    <property type="entry name" value="ARM-type_fold"/>
</dbReference>
<dbReference type="Gene3D" id="1.25.40.410">
    <property type="match status" value="1"/>
</dbReference>
<evidence type="ECO:0000256" key="2">
    <source>
        <dbReference type="ARBA" id="ARBA00022658"/>
    </source>
</evidence>
<dbReference type="Proteomes" id="UP000186922">
    <property type="component" value="Unassembled WGS sequence"/>
</dbReference>
<gene>
    <name evidence="7" type="primary">RvY_19002-1</name>
    <name evidence="7" type="synonym">RvY_19002.1</name>
    <name evidence="7" type="ORF">RvY_19002</name>
</gene>
<evidence type="ECO:0000256" key="3">
    <source>
        <dbReference type="PROSITE-ProRule" id="PRU00983"/>
    </source>
</evidence>
<dbReference type="Gene3D" id="1.20.58.740">
    <property type="match status" value="1"/>
</dbReference>
<dbReference type="OrthoDB" id="47328at2759"/>
<dbReference type="Pfam" id="PF20421">
    <property type="entry name" value="DHR-2_Lobe_C"/>
    <property type="match status" value="1"/>
</dbReference>
<dbReference type="Pfam" id="PF06920">
    <property type="entry name" value="DHR-2_Lobe_A"/>
    <property type="match status" value="1"/>
</dbReference>
<dbReference type="FunFam" id="1.20.58.740:FF:000002">
    <property type="entry name" value="Dedicator of cytokinesis protein 7"/>
    <property type="match status" value="1"/>
</dbReference>
<dbReference type="InterPro" id="IPR026791">
    <property type="entry name" value="DOCK"/>
</dbReference>
<dbReference type="InterPro" id="IPR043162">
    <property type="entry name" value="DOCK_C_lobe_C"/>
</dbReference>
<dbReference type="PROSITE" id="PS51650">
    <property type="entry name" value="C2_DOCK"/>
    <property type="match status" value="1"/>
</dbReference>
<keyword evidence="2" id="KW-0344">Guanine-nucleotide releasing factor</keyword>
<sequence>MTESIARMAVAASVSANGQRRAFAQKLNKAQASEVRRQIKTQSGDLPLPKSLSDNSVTVSPLSSQTAAAYVEVPEPVDYEDFFRAHQPTIDRDPLRHLLQFPIDDIEVKTISKKPRTGTHVLPENTNGLNSRERDCIQEYTANYTVSYRRYQRYGPCEVLAETILRRDEKLDLIPRQVYECDTKPQPSPYPVSARTDADPRGSWASGAFDLRSSNAEPLVPGLFERLPADDRDAIDRRKRLEKRQPAIFTLYPAQDVEDQIERRLVPPLPQEPSGHRILVKVLTMKLDLEIEPVFASMAIFDAREKKRLSENFYFDCNSDTTRGMLSGHIPAEDFSTLARSCVYNVTYPTADLVIIVRLEKVLQQGDVTEATEVYLKEDKNKEKAQNNAQVFCERLGKYRMPFGWTAIFLSSIVQGAAPTSSQLEMDVTSSSGTSVSYMGSQSSKSGSLDRTLNPLELLRKGKQMMTNTMSSVEQNGTLSRQATRSNSLYTQDEPPPNLDAFRPVVVSLPTFFRHEPDKLSEDDLFKMVVDLKRPTSLTKRLKCIPGTLKLEISPCVDGAVPPGCLTPELAPLVPVSEDNTQRPIKEVLEFPLYEQFQPHYSYRNLLYVYPKSLNLSNRPGSARNIAVKVQLLGAEDCPLRAIFGKSTCPEYLFDGYSTVLYHDKTPVFTDEFKIKLPPNLDDREHGYHLLFTFYHISCQKKGSEGHAAEQIETPVGYTWLPLFNVCGADSMLINGDYNLPVMMEKPPASYSRINPEVQLPGTKWVDNHKGIFNISVKPVSTIHTGDVKLERFINLCAYIDNGRIPVYIGESNIENNLKDAILDLVMAAKEPLIKFLNVILEKLLTLIVKPPSVHGQVINVSAAAFDGLVDIVHVVSTFLDSDLHGRNTFLLSYIHYHCLIKRYPSSDQDAVKDFHLYSRSTSEIQAIHHALSSFERAGSVRGTSDTASSAVGAQQNSRRLPHEEIALQWAICAGPPRDFSLRHAWFFFELIIQCMTQYLTASQRLHYPRAARFNERFIEDLSTLVRTFTDDIVSSSAREMISLNTSLAFFFYDCLSLLDRGLVFQWIHTYCRKLNTKIVTMLDPTQLMSLKLDCLRILSAHEHFFPLNLPFAQSQGYFRSLPASPSPSVASNNSHNSGNSSNSSFLQASLELSSAFRQQHFLVGLILSELYAVFEVPNPSLHIKAVNILRNLMSWHDADPRCGTKEARQRLAHLYFPLIGIIMDSLAQLYEFVTPEIPKKGTQAIQQSVAMAIAGNNTVVRRNSTEGRRPQLNAEATRHLLISFIWIVKSAEEHTLRGWWENLQGHRLAQLLEILQLTIHCFEYSGPKTIHTRGHTGVQREELKSMLGDAILGSIHVKNDFEKRRAGTLSARGSMTTGEGLRYRKDQLWRPFPLSDTESLDAKNEAMLEGVLSAEVALTVLDNLDLVIQIILSHPFLHDQLGAAFKVLLHALGCSQSVQVYETLFACQRSIVYKFPELLFEAETEYCADLCLRLLSHCSSAIAAVRSQACASLYMLMRQNFEIGNSFSRVKMQVTISLSSLVGTITDLNEDYLRRSLKTILTYADQDGELKGSTFPEQVRDLVFNLHMILSDTVKMKAYQEDPEMLMDLMYRIAKGYKNSPDLRLTWLANMAQKLSERGLYAETAQCRIHSAALVSEYLHLLEDKKYLPTGCVTFDKISSNILEESAISDDVMSPNEEGICTGKTFTESGLLALLDQAVDAFECAGMYEAVNEVYKIVIPAVEVHHDYVQLAAIYKRLHEAFLKIDRMSGKRVFGTFFRVGFYGAKFGDLDGEEFVYKEPVITMLPEISHRLEAFYAEKFGVQYLEMVKDSNVIKKESLHPDKCYIQITFVEPYFDRWELRHRQTFFQKNYNLRRFVYSTPFTMDGRSHGELHEQYKRKTILTTANAFPYVKTRIQVVARESIVLSPIELAIEDMQKKTEELHAAIKAEPADAKMLQMVLQGSIGTTVNQGPLEVAAVFLSHPHDQPMTPFQHKLRLCFKEFTRRCLEALKKNKTLIAADQKEYQRELEKNYQRFHDSIKPMLAYNQEMLTQDELQNLSPILPS</sequence>
<evidence type="ECO:0008006" key="9">
    <source>
        <dbReference type="Google" id="ProtNLM"/>
    </source>
</evidence>
<evidence type="ECO:0000313" key="7">
    <source>
        <dbReference type="EMBL" id="GAV09460.1"/>
    </source>
</evidence>
<dbReference type="Pfam" id="PF20422">
    <property type="entry name" value="DHR-2_Lobe_B"/>
    <property type="match status" value="1"/>
</dbReference>
<feature type="domain" description="DOCKER" evidence="6">
    <location>
        <begin position="1616"/>
        <end position="2049"/>
    </location>
</feature>
<evidence type="ECO:0000256" key="1">
    <source>
        <dbReference type="ARBA" id="ARBA00022553"/>
    </source>
</evidence>
<dbReference type="InterPro" id="IPR027357">
    <property type="entry name" value="DOCKER_dom"/>
</dbReference>
<dbReference type="PANTHER" id="PTHR23317:SF76">
    <property type="entry name" value="LD20667P"/>
    <property type="match status" value="1"/>
</dbReference>
<dbReference type="Pfam" id="PF14429">
    <property type="entry name" value="DOCK-C2"/>
    <property type="match status" value="1"/>
</dbReference>
<evidence type="ECO:0000259" key="6">
    <source>
        <dbReference type="PROSITE" id="PS51651"/>
    </source>
</evidence>
<feature type="domain" description="C2 DOCK-type" evidence="5">
    <location>
        <begin position="604"/>
        <end position="780"/>
    </location>
</feature>
<dbReference type="InterPro" id="IPR046770">
    <property type="entry name" value="DOCKER_Lobe_B"/>
</dbReference>
<dbReference type="InterPro" id="IPR035892">
    <property type="entry name" value="C2_domain_sf"/>
</dbReference>
<dbReference type="STRING" id="947166.A0A1D1W7U3"/>
<dbReference type="FunFam" id="1.25.40.410:FF:000002">
    <property type="entry name" value="Dedicator of cytokinesis protein 7"/>
    <property type="match status" value="1"/>
</dbReference>
<dbReference type="EMBL" id="BDGG01000022">
    <property type="protein sequence ID" value="GAV09460.1"/>
    <property type="molecule type" value="Genomic_DNA"/>
</dbReference>
<comment type="similarity">
    <text evidence="3">Belongs to the DOCK family.</text>
</comment>
<proteinExistence type="inferred from homology"/>
<dbReference type="SUPFAM" id="SSF48371">
    <property type="entry name" value="ARM repeat"/>
    <property type="match status" value="1"/>
</dbReference>
<evidence type="ECO:0000313" key="8">
    <source>
        <dbReference type="Proteomes" id="UP000186922"/>
    </source>
</evidence>
<dbReference type="InterPro" id="IPR046773">
    <property type="entry name" value="DOCKER_Lobe_C"/>
</dbReference>
<dbReference type="InterPro" id="IPR046769">
    <property type="entry name" value="DOCKER_Lobe_A"/>
</dbReference>
<comment type="caution">
    <text evidence="7">The sequence shown here is derived from an EMBL/GenBank/DDBJ whole genome shotgun (WGS) entry which is preliminary data.</text>
</comment>
<dbReference type="Pfam" id="PF11878">
    <property type="entry name" value="DOCK_C-D_N"/>
    <property type="match status" value="1"/>
</dbReference>
<dbReference type="GO" id="GO:0007264">
    <property type="term" value="P:small GTPase-mediated signal transduction"/>
    <property type="evidence" value="ECO:0007669"/>
    <property type="project" value="InterPro"/>
</dbReference>
<keyword evidence="8" id="KW-1185">Reference proteome</keyword>
<dbReference type="Gene3D" id="2.60.40.150">
    <property type="entry name" value="C2 domain"/>
    <property type="match status" value="1"/>
</dbReference>
<keyword evidence="1" id="KW-0597">Phosphoprotein</keyword>
<reference evidence="7 8" key="1">
    <citation type="journal article" date="2016" name="Nat. Commun.">
        <title>Extremotolerant tardigrade genome and improved radiotolerance of human cultured cells by tardigrade-unique protein.</title>
        <authorList>
            <person name="Hashimoto T."/>
            <person name="Horikawa D.D."/>
            <person name="Saito Y."/>
            <person name="Kuwahara H."/>
            <person name="Kozuka-Hata H."/>
            <person name="Shin-I T."/>
            <person name="Minakuchi Y."/>
            <person name="Ohishi K."/>
            <person name="Motoyama A."/>
            <person name="Aizu T."/>
            <person name="Enomoto A."/>
            <person name="Kondo K."/>
            <person name="Tanaka S."/>
            <person name="Hara Y."/>
            <person name="Koshikawa S."/>
            <person name="Sagara H."/>
            <person name="Miura T."/>
            <person name="Yokobori S."/>
            <person name="Miyagawa K."/>
            <person name="Suzuki Y."/>
            <person name="Kubo T."/>
            <person name="Oyama M."/>
            <person name="Kohara Y."/>
            <person name="Fujiyama A."/>
            <person name="Arakawa K."/>
            <person name="Katayama T."/>
            <person name="Toyoda A."/>
            <person name="Kunieda T."/>
        </authorList>
    </citation>
    <scope>NUCLEOTIDE SEQUENCE [LARGE SCALE GENOMIC DNA]</scope>
    <source>
        <strain evidence="7 8">YOKOZUNA-1</strain>
    </source>
</reference>
<dbReference type="PROSITE" id="PS51651">
    <property type="entry name" value="DOCKER"/>
    <property type="match status" value="1"/>
</dbReference>
<dbReference type="PANTHER" id="PTHR23317">
    <property type="entry name" value="DEDICATOR OF CYTOKINESIS DOCK"/>
    <property type="match status" value="1"/>
</dbReference>
<evidence type="ECO:0000256" key="4">
    <source>
        <dbReference type="SAM" id="MobiDB-lite"/>
    </source>
</evidence>